<dbReference type="NCBIfam" id="TIGR01348">
    <property type="entry name" value="PDHac_trf_long"/>
    <property type="match status" value="1"/>
</dbReference>
<feature type="domain" description="Lipoyl-binding" evidence="11">
    <location>
        <begin position="2"/>
        <end position="75"/>
    </location>
</feature>
<dbReference type="GO" id="GO:0031405">
    <property type="term" value="F:lipoic acid binding"/>
    <property type="evidence" value="ECO:0007669"/>
    <property type="project" value="TreeGrafter"/>
</dbReference>
<dbReference type="GO" id="GO:0005737">
    <property type="term" value="C:cytoplasm"/>
    <property type="evidence" value="ECO:0007669"/>
    <property type="project" value="TreeGrafter"/>
</dbReference>
<dbReference type="SUPFAM" id="SSF47005">
    <property type="entry name" value="Peripheral subunit-binding domain of 2-oxo acid dehydrogenase complex"/>
    <property type="match status" value="1"/>
</dbReference>
<dbReference type="InterPro" id="IPR004167">
    <property type="entry name" value="PSBD"/>
</dbReference>
<feature type="compositionally biased region" description="Polar residues" evidence="10">
    <location>
        <begin position="316"/>
        <end position="325"/>
    </location>
</feature>
<dbReference type="InterPro" id="IPR023213">
    <property type="entry name" value="CAT-like_dom_sf"/>
</dbReference>
<dbReference type="FunFam" id="4.10.320.10:FF:000003">
    <property type="entry name" value="Acetyltransferase component of pyruvate dehydrogenase complex"/>
    <property type="match status" value="1"/>
</dbReference>
<dbReference type="Pfam" id="PF02817">
    <property type="entry name" value="E3_binding"/>
    <property type="match status" value="1"/>
</dbReference>
<dbReference type="Gene3D" id="3.30.559.10">
    <property type="entry name" value="Chloramphenicol acetyltransferase-like domain"/>
    <property type="match status" value="1"/>
</dbReference>
<dbReference type="SUPFAM" id="SSF51230">
    <property type="entry name" value="Single hybrid motif"/>
    <property type="match status" value="3"/>
</dbReference>
<evidence type="ECO:0000259" key="11">
    <source>
        <dbReference type="PROSITE" id="PS50968"/>
    </source>
</evidence>
<dbReference type="InterPro" id="IPR003016">
    <property type="entry name" value="2-oxoA_DH_lipoyl-BS"/>
</dbReference>
<comment type="function">
    <text evidence="7">The pyruvate dehydrogenase complex catalyzes the overall conversion of pyruvate to acetyl-CoA and CO(2). It contains multiple copies of three enzymatic components: pyruvate dehydrogenase (E1), dihydrolipoamide acetyltransferase (E2) and lipoamide dehydrogenase (E3).</text>
</comment>
<dbReference type="InterPro" id="IPR036625">
    <property type="entry name" value="E3-bd_dom_sf"/>
</dbReference>
<evidence type="ECO:0000256" key="5">
    <source>
        <dbReference type="ARBA" id="ARBA00022823"/>
    </source>
</evidence>
<dbReference type="Pfam" id="PF00198">
    <property type="entry name" value="2-oxoacid_dh"/>
    <property type="match status" value="1"/>
</dbReference>
<evidence type="ECO:0000256" key="9">
    <source>
        <dbReference type="RuleBase" id="RU361137"/>
    </source>
</evidence>
<dbReference type="InterPro" id="IPR050743">
    <property type="entry name" value="2-oxoacid_DH_E2_comp"/>
</dbReference>
<keyword evidence="3 9" id="KW-0808">Transferase</keyword>
<dbReference type="InterPro" id="IPR001078">
    <property type="entry name" value="2-oxoacid_DH_actylTfrase"/>
</dbReference>
<dbReference type="PROSITE" id="PS50968">
    <property type="entry name" value="BIOTINYL_LIPOYL"/>
    <property type="match status" value="3"/>
</dbReference>
<comment type="catalytic activity">
    <reaction evidence="8 9">
        <text>N(6)-[(R)-dihydrolipoyl]-L-lysyl-[protein] + acetyl-CoA = N(6)-[(R)-S(8)-acetyldihydrolipoyl]-L-lysyl-[protein] + CoA</text>
        <dbReference type="Rhea" id="RHEA:17017"/>
        <dbReference type="Rhea" id="RHEA-COMP:10475"/>
        <dbReference type="Rhea" id="RHEA-COMP:10478"/>
        <dbReference type="ChEBI" id="CHEBI:57287"/>
        <dbReference type="ChEBI" id="CHEBI:57288"/>
        <dbReference type="ChEBI" id="CHEBI:83100"/>
        <dbReference type="ChEBI" id="CHEBI:83111"/>
        <dbReference type="EC" id="2.3.1.12"/>
    </reaction>
</comment>
<keyword evidence="4" id="KW-0677">Repeat</keyword>
<evidence type="ECO:0000256" key="6">
    <source>
        <dbReference type="ARBA" id="ARBA00023315"/>
    </source>
</evidence>
<dbReference type="GO" id="GO:0006086">
    <property type="term" value="P:pyruvate decarboxylation to acetyl-CoA"/>
    <property type="evidence" value="ECO:0007669"/>
    <property type="project" value="UniProtKB-UniRule"/>
</dbReference>
<evidence type="ECO:0000256" key="7">
    <source>
        <dbReference type="ARBA" id="ARBA00025211"/>
    </source>
</evidence>
<evidence type="ECO:0000256" key="3">
    <source>
        <dbReference type="ARBA" id="ARBA00022679"/>
    </source>
</evidence>
<dbReference type="PANTHER" id="PTHR43178">
    <property type="entry name" value="DIHYDROLIPOAMIDE ACETYLTRANSFERASE COMPONENT OF PYRUVATE DEHYDROGENASE COMPLEX"/>
    <property type="match status" value="1"/>
</dbReference>
<feature type="domain" description="Lipoyl-binding" evidence="11">
    <location>
        <begin position="104"/>
        <end position="177"/>
    </location>
</feature>
<comment type="caution">
    <text evidence="13">The sequence shown here is derived from an EMBL/GenBank/DDBJ whole genome shotgun (WGS) entry which is preliminary data.</text>
</comment>
<dbReference type="InterPro" id="IPR011053">
    <property type="entry name" value="Single_hybrid_motif"/>
</dbReference>
<dbReference type="EC" id="2.3.1.12" evidence="9"/>
<reference evidence="13 14" key="1">
    <citation type="submission" date="2018-11" db="EMBL/GenBank/DDBJ databases">
        <title>Vibrio ponticus strain CAIM 1751 pathogenic for the snapper Lutjanus guttatus.</title>
        <authorList>
            <person name="Soto-Rodriguez S."/>
            <person name="Lozano-Olvera R."/>
            <person name="Gomez-Gil B."/>
        </authorList>
    </citation>
    <scope>NUCLEOTIDE SEQUENCE [LARGE SCALE GENOMIC DNA]</scope>
    <source>
        <strain evidence="13 14">CAIM 1751</strain>
    </source>
</reference>
<dbReference type="Pfam" id="PF00364">
    <property type="entry name" value="Biotin_lipoyl"/>
    <property type="match status" value="3"/>
</dbReference>
<proteinExistence type="inferred from homology"/>
<dbReference type="PROSITE" id="PS51826">
    <property type="entry name" value="PSBD"/>
    <property type="match status" value="1"/>
</dbReference>
<comment type="similarity">
    <text evidence="1 9">Belongs to the 2-oxoacid dehydrogenase family.</text>
</comment>
<protein>
    <recommendedName>
        <fullName evidence="9">Acetyltransferase component of pyruvate dehydrogenase complex</fullName>
        <ecNumber evidence="9">2.3.1.12</ecNumber>
    </recommendedName>
</protein>
<evidence type="ECO:0000256" key="8">
    <source>
        <dbReference type="ARBA" id="ARBA00048370"/>
    </source>
</evidence>
<dbReference type="AlphaFoldDB" id="A0A3N3DT20"/>
<comment type="cofactor">
    <cofactor evidence="9">
        <name>(R)-lipoate</name>
        <dbReference type="ChEBI" id="CHEBI:83088"/>
    </cofactor>
    <text evidence="9">Binds 3 lipoyl cofactors covalently.</text>
</comment>
<dbReference type="InterPro" id="IPR006256">
    <property type="entry name" value="AcTrfase_Pyrv_DH_cplx"/>
</dbReference>
<dbReference type="GO" id="GO:0045254">
    <property type="term" value="C:pyruvate dehydrogenase complex"/>
    <property type="evidence" value="ECO:0007669"/>
    <property type="project" value="UniProtKB-UniRule"/>
</dbReference>
<dbReference type="CDD" id="cd06849">
    <property type="entry name" value="lipoyl_domain"/>
    <property type="match status" value="3"/>
</dbReference>
<feature type="compositionally biased region" description="Low complexity" evidence="10">
    <location>
        <begin position="303"/>
        <end position="314"/>
    </location>
</feature>
<feature type="domain" description="Peripheral subunit-binding (PSBD)" evidence="12">
    <location>
        <begin position="329"/>
        <end position="366"/>
    </location>
</feature>
<dbReference type="FunFam" id="3.30.559.10:FF:000004">
    <property type="entry name" value="Acetyltransferase component of pyruvate dehydrogenase complex"/>
    <property type="match status" value="1"/>
</dbReference>
<dbReference type="Gene3D" id="2.40.50.100">
    <property type="match status" value="3"/>
</dbReference>
<dbReference type="InterPro" id="IPR000089">
    <property type="entry name" value="Biotin_lipoyl"/>
</dbReference>
<name>A0A3N3DT20_9VIBR</name>
<dbReference type="Proteomes" id="UP000278792">
    <property type="component" value="Unassembled WGS sequence"/>
</dbReference>
<dbReference type="GO" id="GO:0004742">
    <property type="term" value="F:dihydrolipoyllysine-residue acetyltransferase activity"/>
    <property type="evidence" value="ECO:0007669"/>
    <property type="project" value="UniProtKB-UniRule"/>
</dbReference>
<keyword evidence="6 9" id="KW-0012">Acyltransferase</keyword>
<feature type="domain" description="Lipoyl-binding" evidence="11">
    <location>
        <begin position="203"/>
        <end position="276"/>
    </location>
</feature>
<feature type="region of interest" description="Disordered" evidence="10">
    <location>
        <begin position="303"/>
        <end position="325"/>
    </location>
</feature>
<evidence type="ECO:0000313" key="14">
    <source>
        <dbReference type="Proteomes" id="UP000278792"/>
    </source>
</evidence>
<dbReference type="PANTHER" id="PTHR43178:SF2">
    <property type="entry name" value="DIHYDROLIPOYLLYSINE-RESIDUE ACETYLTRANSFERASE COMPONENT OF PYRUVATE DEHYDROGENASE COMPLEX"/>
    <property type="match status" value="1"/>
</dbReference>
<evidence type="ECO:0000256" key="4">
    <source>
        <dbReference type="ARBA" id="ARBA00022737"/>
    </source>
</evidence>
<dbReference type="EMBL" id="RKIK01000132">
    <property type="protein sequence ID" value="ROV57605.1"/>
    <property type="molecule type" value="Genomic_DNA"/>
</dbReference>
<dbReference type="PROSITE" id="PS00189">
    <property type="entry name" value="LIPOYL"/>
    <property type="match status" value="3"/>
</dbReference>
<evidence type="ECO:0000256" key="1">
    <source>
        <dbReference type="ARBA" id="ARBA00007317"/>
    </source>
</evidence>
<evidence type="ECO:0000256" key="2">
    <source>
        <dbReference type="ARBA" id="ARBA00011484"/>
    </source>
</evidence>
<dbReference type="FunFam" id="2.40.50.100:FF:000009">
    <property type="entry name" value="Acetyltransferase component of pyruvate dehydrogenase complex"/>
    <property type="match status" value="3"/>
</dbReference>
<comment type="subunit">
    <text evidence="2 9">Forms a 24-polypeptide structural core with octahedral symmetry.</text>
</comment>
<dbReference type="NCBIfam" id="NF008814">
    <property type="entry name" value="PRK11854.1"/>
    <property type="match status" value="1"/>
</dbReference>
<sequence>MAIEINVPDIGADEVEVTEILVSVGDKVEEEQSLITVEGDKASMEVPASQAGIVKEIKVAEGDKVSTGSLIMIFEAEGAAAAAPAPAAEAAPVAAPAAAAAAELKEVHVPDIGGDEVEVTEIMVAIGDSIEEEQSLITVEGDKASMEVPAPFAGVLKEIKVAAGDKVSTGSLIMVFEVAGSGAVAAPVAAEAAPAAAPVAASSKEVNVPDIGGDEVEVTEIMVAVGDTVEEEQSLITVEGDKASMEVPAPFAGTVKEIKIAAGDKVSTGSLIMVFEVAGTPVAGAAPVAAPVAQAAAPAAAAAADRPKAETPAATPASNDFQENNEYAHASPVVRRLAREFGVNLSKVKGSGRKSRILKEDVQNYVKEALKRLESGAAASGKGDGSALGLLPWPKVDFSKFGETEVQPLSRIKKISGANLHRNWVMIPHVTQWDNADITELEAFRKEQNAIEAKNDTGMKITPLVFIMKAAAKALEAFPAFNSSLSEDGESLILKKYVNIGIAVDTPNGLVVPVFKDVNKKGIYELSRELAEVSKKARAGKLTAADMQGGCFTISSLGGIGGTAFTPIVNAPEVGILGVSKSEMKPVWNGKEFEPRLQLPLSLSYDHRVIDGAEGARFITFLNGALSDIRRLVL</sequence>
<dbReference type="RefSeq" id="WP_123783751.1">
    <property type="nucleotide sequence ID" value="NZ_RKIK01000132.1"/>
</dbReference>
<evidence type="ECO:0000313" key="13">
    <source>
        <dbReference type="EMBL" id="ROV57605.1"/>
    </source>
</evidence>
<dbReference type="Gene3D" id="4.10.320.10">
    <property type="entry name" value="E3-binding domain"/>
    <property type="match status" value="1"/>
</dbReference>
<evidence type="ECO:0000259" key="12">
    <source>
        <dbReference type="PROSITE" id="PS51826"/>
    </source>
</evidence>
<dbReference type="SUPFAM" id="SSF52777">
    <property type="entry name" value="CoA-dependent acyltransferases"/>
    <property type="match status" value="1"/>
</dbReference>
<keyword evidence="13" id="KW-0670">Pyruvate</keyword>
<evidence type="ECO:0000256" key="10">
    <source>
        <dbReference type="SAM" id="MobiDB-lite"/>
    </source>
</evidence>
<organism evidence="13 14">
    <name type="scientific">Vibrio ponticus</name>
    <dbReference type="NCBI Taxonomy" id="265668"/>
    <lineage>
        <taxon>Bacteria</taxon>
        <taxon>Pseudomonadati</taxon>
        <taxon>Pseudomonadota</taxon>
        <taxon>Gammaproteobacteria</taxon>
        <taxon>Vibrionales</taxon>
        <taxon>Vibrionaceae</taxon>
        <taxon>Vibrio</taxon>
    </lineage>
</organism>
<accession>A0A3N3DT20</accession>
<gene>
    <name evidence="13" type="ORF">EGH82_22300</name>
</gene>
<keyword evidence="5 9" id="KW-0450">Lipoyl</keyword>